<dbReference type="AlphaFoldDB" id="A0A803NCC7"/>
<dbReference type="EnsemblPlants" id="AUR62043744-RA">
    <property type="protein sequence ID" value="AUR62043744-RA:cds"/>
    <property type="gene ID" value="AUR62043744"/>
</dbReference>
<proteinExistence type="predicted"/>
<reference evidence="1" key="2">
    <citation type="submission" date="2021-03" db="UniProtKB">
        <authorList>
            <consortium name="EnsemblPlants"/>
        </authorList>
    </citation>
    <scope>IDENTIFICATION</scope>
</reference>
<dbReference type="Gramene" id="AUR62043744-RA">
    <property type="protein sequence ID" value="AUR62043744-RA:cds"/>
    <property type="gene ID" value="AUR62043744"/>
</dbReference>
<reference evidence="1" key="1">
    <citation type="journal article" date="2017" name="Nature">
        <title>The genome of Chenopodium quinoa.</title>
        <authorList>
            <person name="Jarvis D.E."/>
            <person name="Ho Y.S."/>
            <person name="Lightfoot D.J."/>
            <person name="Schmoeckel S.M."/>
            <person name="Li B."/>
            <person name="Borm T.J.A."/>
            <person name="Ohyanagi H."/>
            <person name="Mineta K."/>
            <person name="Michell C.T."/>
            <person name="Saber N."/>
            <person name="Kharbatia N.M."/>
            <person name="Rupper R.R."/>
            <person name="Sharp A.R."/>
            <person name="Dally N."/>
            <person name="Boughton B.A."/>
            <person name="Woo Y.H."/>
            <person name="Gao G."/>
            <person name="Schijlen E.G.W.M."/>
            <person name="Guo X."/>
            <person name="Momin A.A."/>
            <person name="Negrao S."/>
            <person name="Al-Babili S."/>
            <person name="Gehring C."/>
            <person name="Roessner U."/>
            <person name="Jung C."/>
            <person name="Murphy K."/>
            <person name="Arold S.T."/>
            <person name="Gojobori T."/>
            <person name="van der Linden C.G."/>
            <person name="van Loo E.N."/>
            <person name="Jellen E.N."/>
            <person name="Maughan P.J."/>
            <person name="Tester M."/>
        </authorList>
    </citation>
    <scope>NUCLEOTIDE SEQUENCE [LARGE SCALE GENOMIC DNA]</scope>
    <source>
        <strain evidence="1">cv. PI 614886</strain>
    </source>
</reference>
<accession>A0A803NCC7</accession>
<evidence type="ECO:0000313" key="2">
    <source>
        <dbReference type="Proteomes" id="UP000596660"/>
    </source>
</evidence>
<protein>
    <submittedName>
        <fullName evidence="1">Uncharacterized protein</fullName>
    </submittedName>
</protein>
<name>A0A803NCC7_CHEQI</name>
<dbReference type="Proteomes" id="UP000596660">
    <property type="component" value="Unplaced"/>
</dbReference>
<keyword evidence="2" id="KW-1185">Reference proteome</keyword>
<sequence>MSDAVVLRFQYRGDDVDLVVEDIDKVNLIDLVIEYWDKATESSKPQPKHPSFQYVYKMKHVVLNNDRDLMKMFSNLPGKEFIYIWVGDAVEPSQLIKTARTLRDSKLASEGNQNVGDMGHIVADSSVVPPRRSLIGQEGSFKKPDPDLVAMYNKQIEEFKVESSARKNQKGKAPMVVEQLVLQPVQILRRSPKKRAQTHGELTKTIRVDNQSVMVPPMSEVHMIRGGNFEDKGGLQGLFTQLHP</sequence>
<organism evidence="1 2">
    <name type="scientific">Chenopodium quinoa</name>
    <name type="common">Quinoa</name>
    <dbReference type="NCBI Taxonomy" id="63459"/>
    <lineage>
        <taxon>Eukaryota</taxon>
        <taxon>Viridiplantae</taxon>
        <taxon>Streptophyta</taxon>
        <taxon>Embryophyta</taxon>
        <taxon>Tracheophyta</taxon>
        <taxon>Spermatophyta</taxon>
        <taxon>Magnoliopsida</taxon>
        <taxon>eudicotyledons</taxon>
        <taxon>Gunneridae</taxon>
        <taxon>Pentapetalae</taxon>
        <taxon>Caryophyllales</taxon>
        <taxon>Chenopodiaceae</taxon>
        <taxon>Chenopodioideae</taxon>
        <taxon>Atripliceae</taxon>
        <taxon>Chenopodium</taxon>
    </lineage>
</organism>
<evidence type="ECO:0000313" key="1">
    <source>
        <dbReference type="EnsemblPlants" id="AUR62043744-RA:cds"/>
    </source>
</evidence>